<proteinExistence type="predicted"/>
<evidence type="ECO:0000259" key="1">
    <source>
        <dbReference type="Pfam" id="PF00561"/>
    </source>
</evidence>
<dbReference type="SUPFAM" id="SSF53474">
    <property type="entry name" value="alpha/beta-Hydrolases"/>
    <property type="match status" value="1"/>
</dbReference>
<dbReference type="Pfam" id="PF00561">
    <property type="entry name" value="Abhydrolase_1"/>
    <property type="match status" value="1"/>
</dbReference>
<name>A0A090B2L4_STRMG</name>
<sequence>MAALNKEMVNTLLGPIYTCHREGNPCFVFLSGAGFFSTADNFANIIDKLPDSIGILTIDAPNSGYSPVSNQANVGLRDWVNAILMIFEHFKFQSYLLCVHSIGGFAALQIMNQSSKACLGFIGLEPTTAMIYRAGFSSDLYPQLALRRQKLKTAADRLNYLKDLSRSHFSSQQFKQLWRGYDYCQRQLNDVQSLPDFKIRLALGEEDFKTGISEKIPSIVFSESFREKEYLESEYLNKHTQTKLILCGQHHYLHWSETNSILEKVEQLLSNHEKL</sequence>
<dbReference type="AlphaFoldDB" id="A0A090B2L4"/>
<dbReference type="EMBL" id="AB742519">
    <property type="protein sequence ID" value="BAP63939.1"/>
    <property type="molecule type" value="Genomic_DNA"/>
</dbReference>
<protein>
    <recommendedName>
        <fullName evidence="1">AB hydrolase-1 domain-containing protein</fullName>
    </recommendedName>
</protein>
<dbReference type="RefSeq" id="WP_002267567.1">
    <property type="nucleotide sequence ID" value="NZ_CABJGC010000003.1"/>
</dbReference>
<evidence type="ECO:0000313" key="2">
    <source>
        <dbReference type="EMBL" id="BAP63939.1"/>
    </source>
</evidence>
<organism evidence="2">
    <name type="scientific">Streptococcus mutans</name>
    <dbReference type="NCBI Taxonomy" id="1309"/>
    <lineage>
        <taxon>Bacteria</taxon>
        <taxon>Bacillati</taxon>
        <taxon>Bacillota</taxon>
        <taxon>Bacilli</taxon>
        <taxon>Lactobacillales</taxon>
        <taxon>Streptococcaceae</taxon>
        <taxon>Streptococcus</taxon>
    </lineage>
</organism>
<dbReference type="InterPro" id="IPR029058">
    <property type="entry name" value="AB_hydrolase_fold"/>
</dbReference>
<accession>A0A090B2L4</accession>
<dbReference type="Gene3D" id="3.40.50.1820">
    <property type="entry name" value="alpha/beta hydrolase"/>
    <property type="match status" value="1"/>
</dbReference>
<feature type="domain" description="AB hydrolase-1" evidence="1">
    <location>
        <begin position="34"/>
        <end position="140"/>
    </location>
</feature>
<dbReference type="InterPro" id="IPR000073">
    <property type="entry name" value="AB_hydrolase_1"/>
</dbReference>
<reference evidence="2" key="1">
    <citation type="journal article" date="2014" name="Genes Genet. Syst.">
        <title>Molecular characterization of the dextran-binding lectin B gene dblB of Streptococcus criceti in Streptococcus mutans strain GS-5 with mutations in both gbpC and spaP genes.</title>
        <authorList>
            <person name="Tamura H."/>
            <person name="Yamada A."/>
            <person name="Kato H."/>
        </authorList>
    </citation>
    <scope>NUCLEOTIDE SEQUENCE</scope>
    <source>
        <strain evidence="2">GS-5</strain>
    </source>
</reference>